<organism evidence="3 4">
    <name type="scientific">Oldenlandia corymbosa var. corymbosa</name>
    <dbReference type="NCBI Taxonomy" id="529605"/>
    <lineage>
        <taxon>Eukaryota</taxon>
        <taxon>Viridiplantae</taxon>
        <taxon>Streptophyta</taxon>
        <taxon>Embryophyta</taxon>
        <taxon>Tracheophyta</taxon>
        <taxon>Spermatophyta</taxon>
        <taxon>Magnoliopsida</taxon>
        <taxon>eudicotyledons</taxon>
        <taxon>Gunneridae</taxon>
        <taxon>Pentapetalae</taxon>
        <taxon>asterids</taxon>
        <taxon>lamiids</taxon>
        <taxon>Gentianales</taxon>
        <taxon>Rubiaceae</taxon>
        <taxon>Rubioideae</taxon>
        <taxon>Spermacoceae</taxon>
        <taxon>Hedyotis-Oldenlandia complex</taxon>
        <taxon>Oldenlandia</taxon>
    </lineage>
</organism>
<dbReference type="Pfam" id="PF01535">
    <property type="entry name" value="PPR"/>
    <property type="match status" value="2"/>
</dbReference>
<dbReference type="Gene3D" id="1.25.40.10">
    <property type="entry name" value="Tetratricopeptide repeat domain"/>
    <property type="match status" value="2"/>
</dbReference>
<dbReference type="PROSITE" id="PS51375">
    <property type="entry name" value="PPR"/>
    <property type="match status" value="2"/>
</dbReference>
<feature type="repeat" description="PPR" evidence="2">
    <location>
        <begin position="177"/>
        <end position="211"/>
    </location>
</feature>
<reference evidence="3" key="1">
    <citation type="submission" date="2023-03" db="EMBL/GenBank/DDBJ databases">
        <authorList>
            <person name="Julca I."/>
        </authorList>
    </citation>
    <scope>NUCLEOTIDE SEQUENCE</scope>
</reference>
<proteinExistence type="predicted"/>
<dbReference type="Pfam" id="PF13041">
    <property type="entry name" value="PPR_2"/>
    <property type="match status" value="1"/>
</dbReference>
<gene>
    <name evidence="3" type="ORF">OLC1_LOCUS11608</name>
</gene>
<dbReference type="EMBL" id="OX459121">
    <property type="protein sequence ID" value="CAI9102222.1"/>
    <property type="molecule type" value="Genomic_DNA"/>
</dbReference>
<evidence type="ECO:0000313" key="4">
    <source>
        <dbReference type="Proteomes" id="UP001161247"/>
    </source>
</evidence>
<accession>A0AAV1D6E7</accession>
<dbReference type="NCBIfam" id="TIGR00756">
    <property type="entry name" value="PPR"/>
    <property type="match status" value="2"/>
</dbReference>
<dbReference type="PANTHER" id="PTHR47928">
    <property type="entry name" value="REPEAT-CONTAINING PROTEIN, PUTATIVE-RELATED"/>
    <property type="match status" value="1"/>
</dbReference>
<evidence type="ECO:0000256" key="1">
    <source>
        <dbReference type="ARBA" id="ARBA00022737"/>
    </source>
</evidence>
<dbReference type="FunFam" id="1.25.40.10:FF:000196">
    <property type="entry name" value="Pentatricopeptide repeat-containing protein At4g14850"/>
    <property type="match status" value="1"/>
</dbReference>
<feature type="repeat" description="PPR" evidence="2">
    <location>
        <begin position="76"/>
        <end position="110"/>
    </location>
</feature>
<dbReference type="InterPro" id="IPR002885">
    <property type="entry name" value="PPR_rpt"/>
</dbReference>
<dbReference type="AlphaFoldDB" id="A0AAV1D6E7"/>
<dbReference type="InterPro" id="IPR011990">
    <property type="entry name" value="TPR-like_helical_dom_sf"/>
</dbReference>
<protein>
    <submittedName>
        <fullName evidence="3">OLC1v1000455C1</fullName>
    </submittedName>
</protein>
<dbReference type="PANTHER" id="PTHR47928:SF207">
    <property type="entry name" value="PENTATRICOPEPTIDE REPEAT-CONTAINING PROTEIN"/>
    <property type="match status" value="1"/>
</dbReference>
<keyword evidence="1" id="KW-0677">Repeat</keyword>
<evidence type="ECO:0000313" key="3">
    <source>
        <dbReference type="EMBL" id="CAI9102222.1"/>
    </source>
</evidence>
<name>A0AAV1D6E7_OLDCO</name>
<sequence length="236" mass="25778">MLSSGFHGFDRASLTTVLSACDGLDFLGVTQMVHGLVVLRGYERETAVGNALITAYFKCGCFVSGKRAFDEMMERNVISWTAVVSGLVQNEFFEDSLSLFKEMCCGPVLPNILTYLSALSACAGSQSLQRGCQIHGLLWKLGIQSNYRIETALMDMYSKCGNVQDAWQIFESAEMTDEISMTVLLLGFAQNGFEDEAIQIFLAMVKAGSEIDPDVVSAVLGVFGADTSLDLESFWC</sequence>
<dbReference type="InterPro" id="IPR050421">
    <property type="entry name" value="PPR"/>
</dbReference>
<dbReference type="Proteomes" id="UP001161247">
    <property type="component" value="Chromosome 4"/>
</dbReference>
<evidence type="ECO:0000256" key="2">
    <source>
        <dbReference type="PROSITE-ProRule" id="PRU00708"/>
    </source>
</evidence>
<keyword evidence="4" id="KW-1185">Reference proteome</keyword>